<keyword evidence="3" id="KW-0012">Acyltransferase</keyword>
<keyword evidence="7" id="KW-1185">Reference proteome</keyword>
<evidence type="ECO:0000256" key="3">
    <source>
        <dbReference type="ARBA" id="ARBA00023315"/>
    </source>
</evidence>
<dbReference type="AlphaFoldDB" id="A0A2S7TBE2"/>
<comment type="caution">
    <text evidence="6">The sequence shown here is derived from an EMBL/GenBank/DDBJ whole genome shotgun (WGS) entry which is preliminary data.</text>
</comment>
<keyword evidence="2" id="KW-0808">Transferase</keyword>
<dbReference type="GO" id="GO:0003841">
    <property type="term" value="F:1-acylglycerol-3-phosphate O-acyltransferase activity"/>
    <property type="evidence" value="ECO:0007669"/>
    <property type="project" value="TreeGrafter"/>
</dbReference>
<protein>
    <recommendedName>
        <fullName evidence="5">Phospholipid/glycerol acyltransferase domain-containing protein</fullName>
    </recommendedName>
</protein>
<dbReference type="InterPro" id="IPR002123">
    <property type="entry name" value="Plipid/glycerol_acylTrfase"/>
</dbReference>
<reference evidence="7" key="1">
    <citation type="submission" date="2016-11" db="EMBL/GenBank/DDBJ databases">
        <title>Trade-off between light-utilization and light-protection in marine flavobacteria.</title>
        <authorList>
            <person name="Kumagai Y."/>
            <person name="Yoshizawa S."/>
            <person name="Kogure K."/>
        </authorList>
    </citation>
    <scope>NUCLEOTIDE SEQUENCE [LARGE SCALE GENOMIC DNA]</scope>
    <source>
        <strain evidence="7">SG-18</strain>
    </source>
</reference>
<evidence type="ECO:0000256" key="1">
    <source>
        <dbReference type="ARBA" id="ARBA00005189"/>
    </source>
</evidence>
<evidence type="ECO:0000313" key="6">
    <source>
        <dbReference type="EMBL" id="PQJ16855.1"/>
    </source>
</evidence>
<evidence type="ECO:0000256" key="4">
    <source>
        <dbReference type="SAM" id="Phobius"/>
    </source>
</evidence>
<accession>A0A2S7TBE2</accession>
<feature type="transmembrane region" description="Helical" evidence="4">
    <location>
        <begin position="12"/>
        <end position="37"/>
    </location>
</feature>
<name>A0A2S7TBE2_9FLAO</name>
<dbReference type="PANTHER" id="PTHR10434">
    <property type="entry name" value="1-ACYL-SN-GLYCEROL-3-PHOSPHATE ACYLTRANSFERASE"/>
    <property type="match status" value="1"/>
</dbReference>
<proteinExistence type="predicted"/>
<dbReference type="EMBL" id="MQVX01000001">
    <property type="protein sequence ID" value="PQJ16855.1"/>
    <property type="molecule type" value="Genomic_DNA"/>
</dbReference>
<organism evidence="6 7">
    <name type="scientific">Aureicoccus marinus</name>
    <dbReference type="NCBI Taxonomy" id="754435"/>
    <lineage>
        <taxon>Bacteria</taxon>
        <taxon>Pseudomonadati</taxon>
        <taxon>Bacteroidota</taxon>
        <taxon>Flavobacteriia</taxon>
        <taxon>Flavobacteriales</taxon>
        <taxon>Flavobacteriaceae</taxon>
        <taxon>Aureicoccus</taxon>
    </lineage>
</organism>
<dbReference type="SUPFAM" id="SSF69593">
    <property type="entry name" value="Glycerol-3-phosphate (1)-acyltransferase"/>
    <property type="match status" value="1"/>
</dbReference>
<evidence type="ECO:0000313" key="7">
    <source>
        <dbReference type="Proteomes" id="UP000239366"/>
    </source>
</evidence>
<keyword evidence="4" id="KW-1133">Transmembrane helix</keyword>
<feature type="domain" description="Phospholipid/glycerol acyltransferase" evidence="5">
    <location>
        <begin position="78"/>
        <end position="192"/>
    </location>
</feature>
<dbReference type="CDD" id="cd07989">
    <property type="entry name" value="LPLAT_AGPAT-like"/>
    <property type="match status" value="1"/>
</dbReference>
<dbReference type="PANTHER" id="PTHR10434:SF11">
    <property type="entry name" value="1-ACYL-SN-GLYCEROL-3-PHOSPHATE ACYLTRANSFERASE"/>
    <property type="match status" value="1"/>
</dbReference>
<dbReference type="GO" id="GO:0006654">
    <property type="term" value="P:phosphatidic acid biosynthetic process"/>
    <property type="evidence" value="ECO:0007669"/>
    <property type="project" value="TreeGrafter"/>
</dbReference>
<dbReference type="Proteomes" id="UP000239366">
    <property type="component" value="Unassembled WGS sequence"/>
</dbReference>
<comment type="pathway">
    <text evidence="1">Lipid metabolism.</text>
</comment>
<keyword evidence="4" id="KW-0812">Transmembrane</keyword>
<keyword evidence="4" id="KW-0472">Membrane</keyword>
<gene>
    <name evidence="6" type="ORF">BST99_11150</name>
</gene>
<dbReference type="Pfam" id="PF01553">
    <property type="entry name" value="Acyltransferase"/>
    <property type="match status" value="1"/>
</dbReference>
<sequence>MRLLLAPFYILYRVWFYVLAAIPIGIMFPFLLFSVLSPRTYSFFYWLARSIWARFILYGMGCPPRIHRMDGWKSKPPQMIIANHTSMLDIMLMLRACPEPFVFVGKKELEKIPVFGFFYRRVCILVDRGNAQSKAEVYRAVQERLERGLHVCIFPEGGVPDESVALDRFKSGAFRMAAQHGMDIAPMVFYDCKQRFSWSYFKGGPGPLRVLQLPGTTSEELKQLEDAPDHFRGILLQELQEEQLWKKFKNGS</sequence>
<evidence type="ECO:0000259" key="5">
    <source>
        <dbReference type="SMART" id="SM00563"/>
    </source>
</evidence>
<dbReference type="SMART" id="SM00563">
    <property type="entry name" value="PlsC"/>
    <property type="match status" value="1"/>
</dbReference>
<evidence type="ECO:0000256" key="2">
    <source>
        <dbReference type="ARBA" id="ARBA00022679"/>
    </source>
</evidence>